<dbReference type="KEGG" id="nhy:JQS43_05250"/>
<dbReference type="Proteomes" id="UP000662857">
    <property type="component" value="Chromosome"/>
</dbReference>
<dbReference type="AlphaFoldDB" id="A0A895YP65"/>
<keyword evidence="2" id="KW-0813">Transport</keyword>
<dbReference type="CDD" id="cd03294">
    <property type="entry name" value="ABC_Pro_Gly_Betaine"/>
    <property type="match status" value="1"/>
</dbReference>
<comment type="similarity">
    <text evidence="1">Belongs to the ABC transporter superfamily.</text>
</comment>
<dbReference type="InterPro" id="IPR003593">
    <property type="entry name" value="AAA+_ATPase"/>
</dbReference>
<dbReference type="SUPFAM" id="SSF54631">
    <property type="entry name" value="CBS-domain pair"/>
    <property type="match status" value="1"/>
</dbReference>
<evidence type="ECO:0000256" key="4">
    <source>
        <dbReference type="ARBA" id="ARBA00022840"/>
    </source>
</evidence>
<dbReference type="Pfam" id="PF00005">
    <property type="entry name" value="ABC_tran"/>
    <property type="match status" value="1"/>
</dbReference>
<sequence length="433" mass="46767">MSALRAEGLYKIFGRRPREVVRHLEEGAPLEAVKERFGATCAVIDANFEVAPGEIFVVMGLSGSGKSTLIRMLNGLLEPTDGHVYVGDSDVAALSSGALRSLRRDRMSMVFQHFALLPHRTVLDNAAYALRVRGVDKATRYEKAEAALAMVGLDGWGDKLPSQLSGGMKQRVGLARALAAETEIMLMDEAFSALDPLIRREMQDQLLRLQSTLNKTIIFITHDLNEAMRLGDRIAMMRAGRIVQVGTAEEILQDPANDYVAQFVQDVDRTRVLTASSVMEPARSVVIDTGGPRAALRTMREHQSQAAYVVSREQELRGVIRDEAAQRAVKQQTTTLDSVLDKPATVSASTLLADVFAPSAESPLPVAVVDDDEHLLGVIPRATLLTAMATLATDAPPEESPPPEGGPAAESSAAADDERPDVIVERREPGGSA</sequence>
<dbReference type="Gene3D" id="3.40.50.300">
    <property type="entry name" value="P-loop containing nucleotide triphosphate hydrolases"/>
    <property type="match status" value="1"/>
</dbReference>
<evidence type="ECO:0000313" key="8">
    <source>
        <dbReference type="EMBL" id="QSB15748.1"/>
    </source>
</evidence>
<feature type="domain" description="ABC transporter" evidence="7">
    <location>
        <begin position="28"/>
        <end position="264"/>
    </location>
</feature>
<dbReference type="GO" id="GO:0031460">
    <property type="term" value="P:glycine betaine transport"/>
    <property type="evidence" value="ECO:0007669"/>
    <property type="project" value="InterPro"/>
</dbReference>
<evidence type="ECO:0000256" key="3">
    <source>
        <dbReference type="ARBA" id="ARBA00022741"/>
    </source>
</evidence>
<dbReference type="NCBIfam" id="TIGR01186">
    <property type="entry name" value="proV"/>
    <property type="match status" value="1"/>
</dbReference>
<dbReference type="GO" id="GO:0016020">
    <property type="term" value="C:membrane"/>
    <property type="evidence" value="ECO:0007669"/>
    <property type="project" value="InterPro"/>
</dbReference>
<dbReference type="InterPro" id="IPR017871">
    <property type="entry name" value="ABC_transporter-like_CS"/>
</dbReference>
<dbReference type="GO" id="GO:0016887">
    <property type="term" value="F:ATP hydrolysis activity"/>
    <property type="evidence" value="ECO:0007669"/>
    <property type="project" value="InterPro"/>
</dbReference>
<dbReference type="InterPro" id="IPR005892">
    <property type="entry name" value="Gly-betaine_transp_ATP-bd"/>
</dbReference>
<dbReference type="GO" id="GO:0006970">
    <property type="term" value="P:response to osmotic stress"/>
    <property type="evidence" value="ECO:0007669"/>
    <property type="project" value="UniProtKB-ARBA"/>
</dbReference>
<feature type="compositionally biased region" description="Basic and acidic residues" evidence="6">
    <location>
        <begin position="416"/>
        <end position="433"/>
    </location>
</feature>
<reference evidence="8" key="1">
    <citation type="submission" date="2021-02" db="EMBL/GenBank/DDBJ databases">
        <title>Natrosporangium hydrolyticum gen. nov., sp. nov, a haloalkaliphilic actinobacterium from a soda solonchak soil.</title>
        <authorList>
            <person name="Sorokin D.Y."/>
            <person name="Khijniak T.V."/>
            <person name="Zakharycheva A.P."/>
            <person name="Boueva O.V."/>
            <person name="Ariskina E.V."/>
            <person name="Hahnke R.L."/>
            <person name="Bunk B."/>
            <person name="Sproer C."/>
            <person name="Schumann P."/>
            <person name="Evtushenko L.I."/>
            <person name="Kublanov I.V."/>
        </authorList>
    </citation>
    <scope>NUCLEOTIDE SEQUENCE</scope>
    <source>
        <strain evidence="8">DSM 106523</strain>
    </source>
</reference>
<feature type="region of interest" description="Disordered" evidence="6">
    <location>
        <begin position="391"/>
        <end position="433"/>
    </location>
</feature>
<evidence type="ECO:0000256" key="6">
    <source>
        <dbReference type="SAM" id="MobiDB-lite"/>
    </source>
</evidence>
<accession>A0A895YP65</accession>
<dbReference type="InterPro" id="IPR003439">
    <property type="entry name" value="ABC_transporter-like_ATP-bd"/>
</dbReference>
<dbReference type="RefSeq" id="WP_239677932.1">
    <property type="nucleotide sequence ID" value="NZ_CP070499.1"/>
</dbReference>
<dbReference type="Gene3D" id="3.10.580.10">
    <property type="entry name" value="CBS-domain"/>
    <property type="match status" value="1"/>
</dbReference>
<dbReference type="SMART" id="SM00382">
    <property type="entry name" value="AAA"/>
    <property type="match status" value="1"/>
</dbReference>
<evidence type="ECO:0000256" key="2">
    <source>
        <dbReference type="ARBA" id="ARBA00022448"/>
    </source>
</evidence>
<dbReference type="InterPro" id="IPR046342">
    <property type="entry name" value="CBS_dom_sf"/>
</dbReference>
<evidence type="ECO:0000256" key="1">
    <source>
        <dbReference type="ARBA" id="ARBA00005417"/>
    </source>
</evidence>
<dbReference type="GO" id="GO:0005524">
    <property type="term" value="F:ATP binding"/>
    <property type="evidence" value="ECO:0007669"/>
    <property type="project" value="UniProtKB-KW"/>
</dbReference>
<keyword evidence="4 8" id="KW-0067">ATP-binding</keyword>
<gene>
    <name evidence="8" type="ORF">JQS43_05250</name>
</gene>
<dbReference type="EMBL" id="CP070499">
    <property type="protein sequence ID" value="QSB15748.1"/>
    <property type="molecule type" value="Genomic_DNA"/>
</dbReference>
<dbReference type="PANTHER" id="PTHR43869:SF1">
    <property type="entry name" value="GLYCINE BETAINE_PROLINE BETAINE TRANSPORT SYSTEM ATP-BINDING PROTEIN PROV"/>
    <property type="match status" value="1"/>
</dbReference>
<keyword evidence="3" id="KW-0547">Nucleotide-binding</keyword>
<dbReference type="FunFam" id="3.40.50.300:FF:000201">
    <property type="entry name" value="Glycine betaine/L-proline ABC transporter ATP-binding protein"/>
    <property type="match status" value="1"/>
</dbReference>
<dbReference type="PROSITE" id="PS00211">
    <property type="entry name" value="ABC_TRANSPORTER_1"/>
    <property type="match status" value="1"/>
</dbReference>
<name>A0A895YP65_9ACTN</name>
<dbReference type="SUPFAM" id="SSF52540">
    <property type="entry name" value="P-loop containing nucleoside triphosphate hydrolases"/>
    <property type="match status" value="1"/>
</dbReference>
<keyword evidence="5" id="KW-0129">CBS domain</keyword>
<protein>
    <submittedName>
        <fullName evidence="8">Glycine betaine/L-proline ABC transporter ATP-binding protein</fullName>
    </submittedName>
</protein>
<dbReference type="InterPro" id="IPR027417">
    <property type="entry name" value="P-loop_NTPase"/>
</dbReference>
<evidence type="ECO:0000259" key="7">
    <source>
        <dbReference type="PROSITE" id="PS50893"/>
    </source>
</evidence>
<keyword evidence="9" id="KW-1185">Reference proteome</keyword>
<dbReference type="InterPro" id="IPR051921">
    <property type="entry name" value="ABC_osmolyte_uptake_ATP-bind"/>
</dbReference>
<dbReference type="PROSITE" id="PS50893">
    <property type="entry name" value="ABC_TRANSPORTER_2"/>
    <property type="match status" value="1"/>
</dbReference>
<organism evidence="8 9">
    <name type="scientific">Natronosporangium hydrolyticum</name>
    <dbReference type="NCBI Taxonomy" id="2811111"/>
    <lineage>
        <taxon>Bacteria</taxon>
        <taxon>Bacillati</taxon>
        <taxon>Actinomycetota</taxon>
        <taxon>Actinomycetes</taxon>
        <taxon>Micromonosporales</taxon>
        <taxon>Micromonosporaceae</taxon>
        <taxon>Natronosporangium</taxon>
    </lineage>
</organism>
<dbReference type="PANTHER" id="PTHR43869">
    <property type="entry name" value="GLYCINE BETAINE/PROLINE BETAINE TRANSPORT SYSTEM ATP-BINDING PROTEIN PROV"/>
    <property type="match status" value="1"/>
</dbReference>
<proteinExistence type="inferred from homology"/>
<evidence type="ECO:0000256" key="5">
    <source>
        <dbReference type="ARBA" id="ARBA00023122"/>
    </source>
</evidence>
<evidence type="ECO:0000313" key="9">
    <source>
        <dbReference type="Proteomes" id="UP000662857"/>
    </source>
</evidence>